<dbReference type="PROSITE" id="PS00028">
    <property type="entry name" value="ZINC_FINGER_C2H2_1"/>
    <property type="match status" value="1"/>
</dbReference>
<evidence type="ECO:0000313" key="3">
    <source>
        <dbReference type="RefSeq" id="XP_065654128.1"/>
    </source>
</evidence>
<gene>
    <name evidence="3" type="primary">LOC136080820</name>
</gene>
<dbReference type="RefSeq" id="XP_065654128.1">
    <property type="nucleotide sequence ID" value="XM_065798056.1"/>
</dbReference>
<accession>A0ABM4BY33</accession>
<protein>
    <submittedName>
        <fullName evidence="3">Uncharacterized protein LOC136080820</fullName>
    </submittedName>
</protein>
<organism evidence="2 3">
    <name type="scientific">Hydra vulgaris</name>
    <name type="common">Hydra</name>
    <name type="synonym">Hydra attenuata</name>
    <dbReference type="NCBI Taxonomy" id="6087"/>
    <lineage>
        <taxon>Eukaryota</taxon>
        <taxon>Metazoa</taxon>
        <taxon>Cnidaria</taxon>
        <taxon>Hydrozoa</taxon>
        <taxon>Hydroidolina</taxon>
        <taxon>Anthoathecata</taxon>
        <taxon>Aplanulata</taxon>
        <taxon>Hydridae</taxon>
        <taxon>Hydra</taxon>
    </lineage>
</organism>
<reference evidence="3" key="1">
    <citation type="submission" date="2025-08" db="UniProtKB">
        <authorList>
            <consortium name="RefSeq"/>
        </authorList>
    </citation>
    <scope>IDENTIFICATION</scope>
</reference>
<dbReference type="PANTHER" id="PTHR31912">
    <property type="entry name" value="IP13529P"/>
    <property type="match status" value="1"/>
</dbReference>
<evidence type="ECO:0000313" key="2">
    <source>
        <dbReference type="Proteomes" id="UP001652625"/>
    </source>
</evidence>
<proteinExistence type="predicted"/>
<keyword evidence="2" id="KW-1185">Reference proteome</keyword>
<name>A0ABM4BY33_HYDVU</name>
<dbReference type="SMART" id="SM00355">
    <property type="entry name" value="ZnF_C2H2"/>
    <property type="match status" value="2"/>
</dbReference>
<dbReference type="InterPro" id="IPR013087">
    <property type="entry name" value="Znf_C2H2_type"/>
</dbReference>
<feature type="domain" description="C2H2-type" evidence="1">
    <location>
        <begin position="43"/>
        <end position="66"/>
    </location>
</feature>
<dbReference type="GeneID" id="136080820"/>
<evidence type="ECO:0000259" key="1">
    <source>
        <dbReference type="PROSITE" id="PS00028"/>
    </source>
</evidence>
<dbReference type="PANTHER" id="PTHR31912:SF34">
    <property type="entry name" value="NOTOCHORD-RELATED PROTEIN"/>
    <property type="match status" value="1"/>
</dbReference>
<dbReference type="Proteomes" id="UP001652625">
    <property type="component" value="Chromosome 05"/>
</dbReference>
<sequence length="857" mass="99968">MAASNDILCFTCCTCGAQKNSLNKYLQHLYIMHEHTVGFLQMCNIDGCPAKYPSVKSLRQHMRRKHSFFYNAAQINESKNINCETILPVEQNLFTFDNTIEEFDNITDRNNQATRYFHSNLDCTSMSPLDNLLSNIQQHFAMFIVSIAERHSIPSIVQINVANEVQSLLTYFNNCFSNLIKQQLGNKFIYSSDFNELLNCDLLLDTVLSKVNSSKKIISFSKSHLGLILPVEIKLHSIIDNLYQDNLTASKSETFQYIPILPLLKKLVENEFIWNSIKRKLEKDESNNTNLLCSYSDGLTFKKHDVFKDDKYALRIHLYCDEFEVCNPIGAHRTVHKLSAFYFFLGNIEEQHISQLQNINLCILVKEKFIKKYKTYKQVLRPLIQDLLTLQNEGILATVDGKQIRLFGGIATISADNLSAHALAGFRRVFYSGRFCRQCMTSYADKNRVMTECDTRIRTDEMHHYHLAAISGQGLISSSMYGVEKRCPLLDLSYFNVTQSFPPDIMHDVLEGIIPQLISLILIKFKEQHLITVEQINTELNIFEIGRNDKKNKPVPFVARNGTSINFVGSASQKFCMFRLLPFIIGNRIPTSNMYWLLYLQLRDIADYIFAPKISKTVLSYLQFLVEHFLQNFIELFPNNLTPKFHFMLHYARLINEYGPLRYLWCMRFEAKHLYFKKLASVIRNFKNISYSLAKRHQLRQCWEMTSSDFFKENYKSSNLCSITFDSLSTCIQEKLMSFFVNDVFDKKETLWKCNAININGIQFHLHDTFILSLLHTEEIPLFFKIFHIIQFRQLWVFCGKLLVCDKYNAHMHAFRVKEDETLSICLPNEVCDYQLLDTYILQDGYTYITLRNLRFK</sequence>